<dbReference type="RefSeq" id="XP_044675224.1">
    <property type="nucleotide sequence ID" value="XM_044830308.1"/>
</dbReference>
<dbReference type="PRINTS" id="PR00625">
    <property type="entry name" value="JDOMAIN"/>
</dbReference>
<protein>
    <recommendedName>
        <fullName evidence="2">J domain-containing protein</fullName>
    </recommendedName>
</protein>
<dbReference type="SMART" id="SM00271">
    <property type="entry name" value="DnaJ"/>
    <property type="match status" value="1"/>
</dbReference>
<sequence length="206" mass="24403">MDFVNYYKILQLPHTANQDEIKTAYRQLAKTMHPDKNPDDNQATLNFQNVTCILSSWKLNDAYSTLSDLRKRRVYDIAPHWVDRRQVEQFIGQFKSCASKAVQQVIIQKRRIEQKQEAVRALEDEILTARFEMIEIYECGAGPSNLERTKEYPQIQAQERIKAELEADLKEEEEKLASLERQVLEFNLRLSYWENKWNVFYGESYS</sequence>
<dbReference type="Gene3D" id="1.10.287.110">
    <property type="entry name" value="DnaJ domain"/>
    <property type="match status" value="1"/>
</dbReference>
<dbReference type="CDD" id="cd06257">
    <property type="entry name" value="DnaJ"/>
    <property type="match status" value="1"/>
</dbReference>
<keyword evidence="4" id="KW-1185">Reference proteome</keyword>
<dbReference type="GO" id="GO:0005737">
    <property type="term" value="C:cytoplasm"/>
    <property type="evidence" value="ECO:0007669"/>
    <property type="project" value="TreeGrafter"/>
</dbReference>
<dbReference type="EMBL" id="JAHBCI010000010">
    <property type="protein sequence ID" value="KAG9496224.1"/>
    <property type="molecule type" value="Genomic_DNA"/>
</dbReference>
<dbReference type="GeneID" id="68320662"/>
<reference evidence="3" key="1">
    <citation type="journal article" date="2021" name="Mol. Plant Microbe Interact.">
        <title>Telomere to telomere genome assembly of Fusarium musae F31, causal agent of crown rot disease of banana.</title>
        <authorList>
            <person name="Degradi L."/>
            <person name="Tava V."/>
            <person name="Kunova A."/>
            <person name="Cortesi P."/>
            <person name="Saracchi M."/>
            <person name="Pasquali M."/>
        </authorList>
    </citation>
    <scope>NUCLEOTIDE SEQUENCE</scope>
    <source>
        <strain evidence="3">F31</strain>
    </source>
</reference>
<name>A0A9P8D6G9_9HYPO</name>
<evidence type="ECO:0000313" key="3">
    <source>
        <dbReference type="EMBL" id="KAG9496224.1"/>
    </source>
</evidence>
<feature type="coiled-coil region" evidence="1">
    <location>
        <begin position="105"/>
        <end position="189"/>
    </location>
</feature>
<keyword evidence="1" id="KW-0175">Coiled coil</keyword>
<dbReference type="InterPro" id="IPR036869">
    <property type="entry name" value="J_dom_sf"/>
</dbReference>
<dbReference type="PROSITE" id="PS50076">
    <property type="entry name" value="DNAJ_2"/>
    <property type="match status" value="1"/>
</dbReference>
<dbReference type="Pfam" id="PF00226">
    <property type="entry name" value="DnaJ"/>
    <property type="match status" value="1"/>
</dbReference>
<accession>A0A9P8D6G9</accession>
<dbReference type="Proteomes" id="UP000827133">
    <property type="component" value="Unassembled WGS sequence"/>
</dbReference>
<feature type="domain" description="J" evidence="2">
    <location>
        <begin position="5"/>
        <end position="79"/>
    </location>
</feature>
<dbReference type="KEGG" id="fmu:J7337_012806"/>
<dbReference type="PANTHER" id="PTHR43948">
    <property type="entry name" value="DNAJ HOMOLOG SUBFAMILY B"/>
    <property type="match status" value="1"/>
</dbReference>
<dbReference type="GO" id="GO:0051082">
    <property type="term" value="F:unfolded protein binding"/>
    <property type="evidence" value="ECO:0007669"/>
    <property type="project" value="TreeGrafter"/>
</dbReference>
<dbReference type="AlphaFoldDB" id="A0A9P8D6G9"/>
<evidence type="ECO:0000259" key="2">
    <source>
        <dbReference type="PROSITE" id="PS50076"/>
    </source>
</evidence>
<gene>
    <name evidence="3" type="ORF">J7337_012806</name>
</gene>
<proteinExistence type="predicted"/>
<dbReference type="InterPro" id="IPR001623">
    <property type="entry name" value="DnaJ_domain"/>
</dbReference>
<dbReference type="SUPFAM" id="SSF46565">
    <property type="entry name" value="Chaperone J-domain"/>
    <property type="match status" value="1"/>
</dbReference>
<evidence type="ECO:0000313" key="4">
    <source>
        <dbReference type="Proteomes" id="UP000827133"/>
    </source>
</evidence>
<evidence type="ECO:0000256" key="1">
    <source>
        <dbReference type="SAM" id="Coils"/>
    </source>
</evidence>
<dbReference type="PANTHER" id="PTHR43948:SF10">
    <property type="entry name" value="MRJ, ISOFORM E"/>
    <property type="match status" value="1"/>
</dbReference>
<comment type="caution">
    <text evidence="3">The sequence shown here is derived from an EMBL/GenBank/DDBJ whole genome shotgun (WGS) entry which is preliminary data.</text>
</comment>
<organism evidence="3 4">
    <name type="scientific">Fusarium musae</name>
    <dbReference type="NCBI Taxonomy" id="1042133"/>
    <lineage>
        <taxon>Eukaryota</taxon>
        <taxon>Fungi</taxon>
        <taxon>Dikarya</taxon>
        <taxon>Ascomycota</taxon>
        <taxon>Pezizomycotina</taxon>
        <taxon>Sordariomycetes</taxon>
        <taxon>Hypocreomycetidae</taxon>
        <taxon>Hypocreales</taxon>
        <taxon>Nectriaceae</taxon>
        <taxon>Fusarium</taxon>
    </lineage>
</organism>
<dbReference type="GO" id="GO:0044183">
    <property type="term" value="F:protein folding chaperone"/>
    <property type="evidence" value="ECO:0007669"/>
    <property type="project" value="TreeGrafter"/>
</dbReference>
<dbReference type="GO" id="GO:0051087">
    <property type="term" value="F:protein-folding chaperone binding"/>
    <property type="evidence" value="ECO:0007669"/>
    <property type="project" value="TreeGrafter"/>
</dbReference>